<proteinExistence type="predicted"/>
<reference evidence="2 3" key="1">
    <citation type="submission" date="2023-12" db="EMBL/GenBank/DDBJ databases">
        <title>Sinomonas terricola sp. nov, isolated from litchi orchard soil in Guangdong, PR China.</title>
        <authorList>
            <person name="Jiaxin W."/>
            <person name="Yang Z."/>
            <person name="Honghui Z."/>
        </authorList>
    </citation>
    <scope>NUCLEOTIDE SEQUENCE [LARGE SCALE GENOMIC DNA]</scope>
    <source>
        <strain evidence="2 3">JGH33</strain>
    </source>
</reference>
<comment type="caution">
    <text evidence="2">The sequence shown here is derived from an EMBL/GenBank/DDBJ whole genome shotgun (WGS) entry which is preliminary data.</text>
</comment>
<gene>
    <name evidence="2" type="ORF">SPF06_14710</name>
</gene>
<dbReference type="SUPFAM" id="SSF56281">
    <property type="entry name" value="Metallo-hydrolase/oxidoreductase"/>
    <property type="match status" value="1"/>
</dbReference>
<evidence type="ECO:0000313" key="3">
    <source>
        <dbReference type="Proteomes" id="UP001304769"/>
    </source>
</evidence>
<sequence>MLAPPVGLAGTRVHRLGGEIALDEHVSWCPEGVRRPQPVNAYLIRGESGAVLVDTGVRRHEAEILGQLGELLEPGEPLTILLTRTEMECCLNVPAIEASHPVDAVWYTGGITVPRSSAPARRVSVEPGTSLDVEVRPGVVVQLVSPLLRLLPTLWVYDPPSGALLTSDAFTHGVADGEPGDPAEGLVKFRWFAGADTRPIALDVLRVVGRRLVTAIGPGYGFPFIGEAECRREAARLAASLEEVGRR</sequence>
<name>A0ABU5T8Z5_9MICC</name>
<protein>
    <submittedName>
        <fullName evidence="2">MBL fold metallo-hydrolase</fullName>
    </submittedName>
</protein>
<dbReference type="RefSeq" id="WP_323279872.1">
    <property type="nucleotide sequence ID" value="NZ_JAYGGQ010000011.1"/>
</dbReference>
<organism evidence="2 3">
    <name type="scientific">Sinomonas terricola</name>
    <dbReference type="NCBI Taxonomy" id="3110330"/>
    <lineage>
        <taxon>Bacteria</taxon>
        <taxon>Bacillati</taxon>
        <taxon>Actinomycetota</taxon>
        <taxon>Actinomycetes</taxon>
        <taxon>Micrococcales</taxon>
        <taxon>Micrococcaceae</taxon>
        <taxon>Sinomonas</taxon>
    </lineage>
</organism>
<dbReference type="Pfam" id="PF00753">
    <property type="entry name" value="Lactamase_B"/>
    <property type="match status" value="1"/>
</dbReference>
<evidence type="ECO:0000313" key="2">
    <source>
        <dbReference type="EMBL" id="MEA5455984.1"/>
    </source>
</evidence>
<dbReference type="Gene3D" id="3.60.15.10">
    <property type="entry name" value="Ribonuclease Z/Hydroxyacylglutathione hydrolase-like"/>
    <property type="match status" value="1"/>
</dbReference>
<keyword evidence="3" id="KW-1185">Reference proteome</keyword>
<dbReference type="InterPro" id="IPR036866">
    <property type="entry name" value="RibonucZ/Hydroxyglut_hydro"/>
</dbReference>
<accession>A0ABU5T8Z5</accession>
<feature type="domain" description="Metallo-beta-lactamase" evidence="1">
    <location>
        <begin position="35"/>
        <end position="72"/>
    </location>
</feature>
<evidence type="ECO:0000259" key="1">
    <source>
        <dbReference type="Pfam" id="PF00753"/>
    </source>
</evidence>
<dbReference type="Proteomes" id="UP001304769">
    <property type="component" value="Unassembled WGS sequence"/>
</dbReference>
<dbReference type="EMBL" id="JAYGGQ010000011">
    <property type="protein sequence ID" value="MEA5455984.1"/>
    <property type="molecule type" value="Genomic_DNA"/>
</dbReference>
<dbReference type="InterPro" id="IPR001279">
    <property type="entry name" value="Metallo-B-lactamas"/>
</dbReference>